<dbReference type="AlphaFoldDB" id="A0AAW3EXS6"/>
<evidence type="ECO:0000313" key="5">
    <source>
        <dbReference type="Proteomes" id="UP000029590"/>
    </source>
</evidence>
<organism evidence="4 5">
    <name type="scientific">Burkholderia gladioli</name>
    <name type="common">Pseudomonas marginata</name>
    <name type="synonym">Phytomonas marginata</name>
    <dbReference type="NCBI Taxonomy" id="28095"/>
    <lineage>
        <taxon>Bacteria</taxon>
        <taxon>Pseudomonadati</taxon>
        <taxon>Pseudomonadota</taxon>
        <taxon>Betaproteobacteria</taxon>
        <taxon>Burkholderiales</taxon>
        <taxon>Burkholderiaceae</taxon>
        <taxon>Burkholderia</taxon>
    </lineage>
</organism>
<evidence type="ECO:0000259" key="3">
    <source>
        <dbReference type="Pfam" id="PF03372"/>
    </source>
</evidence>
<dbReference type="Gene3D" id="3.60.10.10">
    <property type="entry name" value="Endonuclease/exonuclease/phosphatase"/>
    <property type="match status" value="1"/>
</dbReference>
<keyword evidence="4" id="KW-0255">Endonuclease</keyword>
<dbReference type="CDD" id="cd10283">
    <property type="entry name" value="MnuA_DNase1-like"/>
    <property type="match status" value="1"/>
</dbReference>
<dbReference type="GO" id="GO:0004519">
    <property type="term" value="F:endonuclease activity"/>
    <property type="evidence" value="ECO:0007669"/>
    <property type="project" value="UniProtKB-KW"/>
</dbReference>
<proteinExistence type="predicted"/>
<feature type="compositionally biased region" description="Basic residues" evidence="1">
    <location>
        <begin position="725"/>
        <end position="734"/>
    </location>
</feature>
<feature type="domain" description="Endonuclease/exonuclease/phosphatase" evidence="3">
    <location>
        <begin position="295"/>
        <end position="587"/>
    </location>
</feature>
<feature type="chain" id="PRO_5043957707" evidence="2">
    <location>
        <begin position="25"/>
        <end position="810"/>
    </location>
</feature>
<reference evidence="4 5" key="1">
    <citation type="submission" date="2014-04" db="EMBL/GenBank/DDBJ databases">
        <authorList>
            <person name="Bishop-Lilly K.A."/>
            <person name="Broomall S.M."/>
            <person name="Chain P.S."/>
            <person name="Chertkov O."/>
            <person name="Coyne S.R."/>
            <person name="Daligault H.E."/>
            <person name="Davenport K.W."/>
            <person name="Erkkila T."/>
            <person name="Frey K.G."/>
            <person name="Gibbons H.S."/>
            <person name="Gu W."/>
            <person name="Jaissle J."/>
            <person name="Johnson S.L."/>
            <person name="Koroleva G.I."/>
            <person name="Ladner J.T."/>
            <person name="Lo C.-C."/>
            <person name="Minogue T.D."/>
            <person name="Munk C."/>
            <person name="Palacios G.F."/>
            <person name="Redden C.L."/>
            <person name="Rosenzweig C.N."/>
            <person name="Scholz M.B."/>
            <person name="Teshima H."/>
            <person name="Xu Y."/>
        </authorList>
    </citation>
    <scope>NUCLEOTIDE SEQUENCE [LARGE SCALE GENOMIC DNA]</scope>
    <source>
        <strain evidence="5">gladioli</strain>
    </source>
</reference>
<feature type="compositionally biased region" description="Polar residues" evidence="1">
    <location>
        <begin position="789"/>
        <end position="801"/>
    </location>
</feature>
<gene>
    <name evidence="4" type="ORF">DM48_1896</name>
</gene>
<dbReference type="Proteomes" id="UP000029590">
    <property type="component" value="Unassembled WGS sequence"/>
</dbReference>
<comment type="caution">
    <text evidence="4">The sequence shown here is derived from an EMBL/GenBank/DDBJ whole genome shotgun (WGS) entry which is preliminary data.</text>
</comment>
<protein>
    <submittedName>
        <fullName evidence="4">Endonuclease/Exonuclease/phosphatase family protein</fullName>
    </submittedName>
</protein>
<name>A0AAW3EXS6_BURGA</name>
<evidence type="ECO:0000256" key="1">
    <source>
        <dbReference type="SAM" id="MobiDB-lite"/>
    </source>
</evidence>
<dbReference type="CDD" id="cd04486">
    <property type="entry name" value="YhcR_OBF_like"/>
    <property type="match status" value="1"/>
</dbReference>
<keyword evidence="4" id="KW-0378">Hydrolase</keyword>
<keyword evidence="2" id="KW-0732">Signal</keyword>
<feature type="signal peptide" evidence="2">
    <location>
        <begin position="1"/>
        <end position="24"/>
    </location>
</feature>
<feature type="region of interest" description="Disordered" evidence="1">
    <location>
        <begin position="639"/>
        <end position="678"/>
    </location>
</feature>
<accession>A0AAW3EXS6</accession>
<dbReference type="InterPro" id="IPR036691">
    <property type="entry name" value="Endo/exonu/phosph_ase_sf"/>
</dbReference>
<dbReference type="EMBL" id="JPGG01000016">
    <property type="protein sequence ID" value="KGC12595.1"/>
    <property type="molecule type" value="Genomic_DNA"/>
</dbReference>
<dbReference type="NCBIfam" id="NF033681">
    <property type="entry name" value="ExeM_NucH_DNase"/>
    <property type="match status" value="1"/>
</dbReference>
<evidence type="ECO:0000313" key="4">
    <source>
        <dbReference type="EMBL" id="KGC12595.1"/>
    </source>
</evidence>
<dbReference type="Pfam" id="PF03372">
    <property type="entry name" value="Exo_endo_phos"/>
    <property type="match status" value="1"/>
</dbReference>
<feature type="compositionally biased region" description="Basic and acidic residues" evidence="1">
    <location>
        <begin position="643"/>
        <end position="652"/>
    </location>
</feature>
<feature type="region of interest" description="Disordered" evidence="1">
    <location>
        <begin position="720"/>
        <end position="746"/>
    </location>
</feature>
<dbReference type="InterPro" id="IPR005135">
    <property type="entry name" value="Endo/exonuclease/phosphatase"/>
</dbReference>
<keyword evidence="4" id="KW-0540">Nuclease</keyword>
<dbReference type="InterPro" id="IPR047971">
    <property type="entry name" value="ExeM-like"/>
</dbReference>
<sequence>MTLAIPRFLLVSLCTALATLPARAAVVSAACGDPATPIAEIQGSGAPSPLNGQTVSIEAVVTADFGGTDGFGGFFVQQDDSRRVHQPGVSEGLFVYAPKLRAKAGDMIHLSGKVEEKYGQTQLTLAGAIAVCASGQSVTPATLTLPVADPNAFAAVEGMLVRVPQKLTVSEVYELGRYGSVLLSNGRLPVPTNVAAPVDAKAQAAANARNRLILDDGSNKQNPLAVPYPAPGLSAANTLRVGYTVENVEGVMEKRYDAWRLQPVPGTAAPSFDASANPRGEAPARHAQADLRVASFNVLNYFNGDGKGGGFDAPDNRGAPTYKEFQRQEAKIVKAITALQADVIGLMEIANNGYGELSAVRQLAARLGDGWRVVDPGTEKLGGDAIKVALLYNSRSVEPIGKPATLAIDNKNRQPLAQTFRRIGGARAVTVVVNHLKSKGCTDASGGDADQGDGQSCWNPTRVRAAGLVADWLAGNPTGVDGAGVLLIGDMNSYAKEDPIALFEARGYVNLAARFIGAGAYSYVFGGETGYLDHALASASLLPRVKAVHEWHINADEPVVLQYTLAYKSAEQQNSFYAPDAYRSSDHDPVVVDLAMADAPPAVDDSAAGPGAAPGSSGGGSADPWLLLALGAGAALAWQARPGRPESPEPRRNAGRAARPAREKTTNSPVSSCKKAPSAHNFAANVKFRQIRPGRGPARAMRGAPGACRRSRLDGVAIRPDNARRGSRNSRARCRPAFPAGSRHPTNGKIYRCGSFRRKRHENLFHFRKPLSRKDFSIGGRDMARELRNSTGECESHPSSVSHHRPFSRS</sequence>
<feature type="region of interest" description="Disordered" evidence="1">
    <location>
        <begin position="778"/>
        <end position="810"/>
    </location>
</feature>
<feature type="compositionally biased region" description="Basic and acidic residues" evidence="1">
    <location>
        <begin position="778"/>
        <end position="788"/>
    </location>
</feature>
<dbReference type="PANTHER" id="PTHR42834:SF1">
    <property type="entry name" value="ENDONUCLEASE_EXONUCLEASE_PHOSPHATASE FAMILY PROTEIN (AFU_ORTHOLOGUE AFUA_3G09210)"/>
    <property type="match status" value="1"/>
</dbReference>
<dbReference type="PANTHER" id="PTHR42834">
    <property type="entry name" value="ENDONUCLEASE/EXONUCLEASE/PHOSPHATASE FAMILY PROTEIN (AFU_ORTHOLOGUE AFUA_3G09210)"/>
    <property type="match status" value="1"/>
</dbReference>
<evidence type="ECO:0000256" key="2">
    <source>
        <dbReference type="SAM" id="SignalP"/>
    </source>
</evidence>
<dbReference type="SUPFAM" id="SSF56219">
    <property type="entry name" value="DNase I-like"/>
    <property type="match status" value="1"/>
</dbReference>